<organism evidence="2 3">
    <name type="scientific">Altererythrobacter lutimaris</name>
    <dbReference type="NCBI Taxonomy" id="2743979"/>
    <lineage>
        <taxon>Bacteria</taxon>
        <taxon>Pseudomonadati</taxon>
        <taxon>Pseudomonadota</taxon>
        <taxon>Alphaproteobacteria</taxon>
        <taxon>Sphingomonadales</taxon>
        <taxon>Erythrobacteraceae</taxon>
        <taxon>Altererythrobacter</taxon>
    </lineage>
</organism>
<evidence type="ECO:0000256" key="1">
    <source>
        <dbReference type="SAM" id="MobiDB-lite"/>
    </source>
</evidence>
<feature type="compositionally biased region" description="Basic and acidic residues" evidence="1">
    <location>
        <begin position="46"/>
        <end position="74"/>
    </location>
</feature>
<dbReference type="Proteomes" id="UP000546031">
    <property type="component" value="Unassembled WGS sequence"/>
</dbReference>
<accession>A0A850HEI4</accession>
<gene>
    <name evidence="2" type="ORF">HUO12_13605</name>
</gene>
<name>A0A850HEI4_9SPHN</name>
<dbReference type="EMBL" id="JABWTA010000001">
    <property type="protein sequence ID" value="NVE95935.1"/>
    <property type="molecule type" value="Genomic_DNA"/>
</dbReference>
<protein>
    <submittedName>
        <fullName evidence="2">Uncharacterized protein</fullName>
    </submittedName>
</protein>
<feature type="region of interest" description="Disordered" evidence="1">
    <location>
        <begin position="1"/>
        <end position="88"/>
    </location>
</feature>
<evidence type="ECO:0000313" key="3">
    <source>
        <dbReference type="Proteomes" id="UP000546031"/>
    </source>
</evidence>
<sequence length="88" mass="10517">MRERANERIDSRQDRQRSRIGQGVQSGELTGRETSRLVRQQANIRQFERQSRRDGPGITPRERVRIENMQDRASRNIFRARNNNRSRP</sequence>
<proteinExistence type="predicted"/>
<evidence type="ECO:0000313" key="2">
    <source>
        <dbReference type="EMBL" id="NVE95935.1"/>
    </source>
</evidence>
<dbReference type="AlphaFoldDB" id="A0A850HEI4"/>
<comment type="caution">
    <text evidence="2">The sequence shown here is derived from an EMBL/GenBank/DDBJ whole genome shotgun (WGS) entry which is preliminary data.</text>
</comment>
<keyword evidence="3" id="KW-1185">Reference proteome</keyword>
<reference evidence="2 3" key="1">
    <citation type="submission" date="2020-06" db="EMBL/GenBank/DDBJ databases">
        <title>Altererythrobacter lutimaris sp. nov., a marine bacterium isolated from a tidal flat.</title>
        <authorList>
            <person name="Kim D."/>
            <person name="Yoo Y."/>
            <person name="Kim J.-J."/>
        </authorList>
    </citation>
    <scope>NUCLEOTIDE SEQUENCE [LARGE SCALE GENOMIC DNA]</scope>
    <source>
        <strain evidence="2 3">JGD-16</strain>
    </source>
</reference>
<feature type="compositionally biased region" description="Basic and acidic residues" evidence="1">
    <location>
        <begin position="1"/>
        <end position="17"/>
    </location>
</feature>